<organism evidence="3 4">
    <name type="scientific">Corynespora cassiicola Philippines</name>
    <dbReference type="NCBI Taxonomy" id="1448308"/>
    <lineage>
        <taxon>Eukaryota</taxon>
        <taxon>Fungi</taxon>
        <taxon>Dikarya</taxon>
        <taxon>Ascomycota</taxon>
        <taxon>Pezizomycotina</taxon>
        <taxon>Dothideomycetes</taxon>
        <taxon>Pleosporomycetidae</taxon>
        <taxon>Pleosporales</taxon>
        <taxon>Corynesporascaceae</taxon>
        <taxon>Corynespora</taxon>
    </lineage>
</organism>
<feature type="transmembrane region" description="Helical" evidence="2">
    <location>
        <begin position="73"/>
        <end position="96"/>
    </location>
</feature>
<feature type="region of interest" description="Disordered" evidence="1">
    <location>
        <begin position="7"/>
        <end position="27"/>
    </location>
</feature>
<feature type="transmembrane region" description="Helical" evidence="2">
    <location>
        <begin position="116"/>
        <end position="138"/>
    </location>
</feature>
<keyword evidence="2" id="KW-0472">Membrane</keyword>
<dbReference type="Proteomes" id="UP000240883">
    <property type="component" value="Unassembled WGS sequence"/>
</dbReference>
<evidence type="ECO:0000313" key="3">
    <source>
        <dbReference type="EMBL" id="PSN67969.1"/>
    </source>
</evidence>
<keyword evidence="2" id="KW-0812">Transmembrane</keyword>
<dbReference type="InterPro" id="IPR021840">
    <property type="entry name" value="DUF3433"/>
</dbReference>
<evidence type="ECO:0000256" key="2">
    <source>
        <dbReference type="SAM" id="Phobius"/>
    </source>
</evidence>
<evidence type="ECO:0000256" key="1">
    <source>
        <dbReference type="SAM" id="MobiDB-lite"/>
    </source>
</evidence>
<accession>A0A2T2NRH6</accession>
<keyword evidence="2" id="KW-1133">Transmembrane helix</keyword>
<proteinExistence type="predicted"/>
<feature type="transmembrane region" description="Helical" evidence="2">
    <location>
        <begin position="595"/>
        <end position="618"/>
    </location>
</feature>
<dbReference type="EMBL" id="KZ678134">
    <property type="protein sequence ID" value="PSN67969.1"/>
    <property type="molecule type" value="Genomic_DNA"/>
</dbReference>
<feature type="transmembrane region" description="Helical" evidence="2">
    <location>
        <begin position="833"/>
        <end position="856"/>
    </location>
</feature>
<dbReference type="PANTHER" id="PTHR37544:SF3">
    <property type="entry name" value="SPRAY"/>
    <property type="match status" value="1"/>
</dbReference>
<dbReference type="Pfam" id="PF11915">
    <property type="entry name" value="DUF3433"/>
    <property type="match status" value="2"/>
</dbReference>
<name>A0A2T2NRH6_CORCC</name>
<reference evidence="3 4" key="1">
    <citation type="journal article" date="2018" name="Front. Microbiol.">
        <title>Genome-Wide Analysis of Corynespora cassiicola Leaf Fall Disease Putative Effectors.</title>
        <authorList>
            <person name="Lopez D."/>
            <person name="Ribeiro S."/>
            <person name="Label P."/>
            <person name="Fumanal B."/>
            <person name="Venisse J.S."/>
            <person name="Kohler A."/>
            <person name="de Oliveira R.R."/>
            <person name="Labutti K."/>
            <person name="Lipzen A."/>
            <person name="Lail K."/>
            <person name="Bauer D."/>
            <person name="Ohm R.A."/>
            <person name="Barry K.W."/>
            <person name="Spatafora J."/>
            <person name="Grigoriev I.V."/>
            <person name="Martin F.M."/>
            <person name="Pujade-Renaud V."/>
        </authorList>
    </citation>
    <scope>NUCLEOTIDE SEQUENCE [LARGE SCALE GENOMIC DNA]</scope>
    <source>
        <strain evidence="3 4">Philippines</strain>
    </source>
</reference>
<feature type="transmembrane region" description="Helical" evidence="2">
    <location>
        <begin position="718"/>
        <end position="735"/>
    </location>
</feature>
<protein>
    <submittedName>
        <fullName evidence="3">Uncharacterized protein</fullName>
    </submittedName>
</protein>
<feature type="transmembrane region" description="Helical" evidence="2">
    <location>
        <begin position="1371"/>
        <end position="1393"/>
    </location>
</feature>
<feature type="transmembrane region" description="Helical" evidence="2">
    <location>
        <begin position="182"/>
        <end position="203"/>
    </location>
</feature>
<feature type="transmembrane region" description="Helical" evidence="2">
    <location>
        <begin position="765"/>
        <end position="783"/>
    </location>
</feature>
<evidence type="ECO:0000313" key="4">
    <source>
        <dbReference type="Proteomes" id="UP000240883"/>
    </source>
</evidence>
<keyword evidence="4" id="KW-1185">Reference proteome</keyword>
<sequence>MMAYAAVRSDALPLESPNGPSSLSHEQPVETKFQNANYTKVMGHSAEETFSNDVIDFNTNSGSSQWTPYTLRWPFLCCLAAISFGLCAAAASLTWYSQRNEGLGNYDGTGIMFFGWRYSPTLVAVIYTYLVGMVFNDFRRTEPYARMARFDAPSNASILQASGGWWKMLRDSFSREKNSQGVNWALLSATTTFVLASLVIPPLSSSLLMTQEMSITEETALRRSVPMMNPIPLKSTPETFRRTTGHLIYNITASPWRTESYTILPFWSEGTVGTSLTESNFGETSRSWKAVTSVFRTDYQCKTMKVDTTFNLTKPFSASGRPTIIGVAEPERVMINGTSIMDSTVLYSDSGCRYQIDSAPTLMVHRVNSVIWSPNPESMYIQGMGWSSDHSARNSTDAWIYTPGNLTYSLLKTIDPQSPFVRLNSSQECTGKDIVLTGTKRYKDEGDYLLSNFTQNAWECSLVIETAEIPVTFSVYRNKSEVSFSKEAFSNHSSIVSDGVLNKTSVASLLHDSNWLSYLDPAHIFADRSALLLTAYNNYDFNAIHQSDVIPSKTQEIVQEIFTELLQSTMSQDGAFASESIRGQLTSSRIRVKTLHGVGIALSALLGTTALLLVSLGFQCRIDNRPLHLNFNPSTIEGVLNLMIGGEWNERAWRPLFIASRKEMEYSFSQKAYATRSDGRLIESAKGQLESASADCHAPQINTSVHDWKPTTLRTPSILSLAVYLGIFSVAIAVLNDFATGNQLYQKAFTYGIDVSLVQNSVFRFTPFSVVPTFMAVVVSLWWDGIQQKFCQLQPFISLAKVEGLPFAEGVSLHYNSSNYGKTSFRAFRNKHWLLWFVTVGMLLCQILTIASSAMFERTTGFHSSSMFLNHSQTLRQLPYAINDRYGFRAPTTGFSSQDNTTQQSPKLSTAEMELLFPISEDLYWTQSAAWLQSATNQLTQDGAEPAWSSNGWSFVPVDTPNVVNIEDQSSISVTTTSLRARVECSPTSEGYNISDPSSWLIKYNMTDSSVWNTSANPSTILEGYYLRNFTSYGTPFHELGTFCPSESNSTIGGGRWNDYIGDDYQRFPYRFSDWPINFTATWIHGHAQSHFYTRDNIGRNMTRHDENLFALNWCDSEVETRFNVSVFTEIPVFQSLSCKPLIETAPAKVTVDLDGVVQKYEIMEEPRVTEDPWKDVFVIHSQNSSDIDPNLVTLRPMNVTSSYGVYFLSSLLKAPEIRNRDSDDEDVEWRFDSLYSATDLGVYSSYFIQDAEKQLNMDLMSYSIYSLAGEDAHALGTNTTLFTDLVNKTFQTFFQHFVATRASSNSSAVGWAYQPLDAELQDLGYRFVYNQTSGMVQADTPSTYPKSQLSDRQVKALAQERVEMLRMNQAATWLAFSILIWLIGTTIAIAILTRRYLSPLKRNIECTADIMVLLAGSENLLRLIKENGMQGLQGDQTNALMRLGWFRDDGGYLRWGIEVMGSGMENNVVWEDREDDIGIVGGRITTGLRNILRK</sequence>
<gene>
    <name evidence="3" type="ORF">BS50DRAFT_675951</name>
</gene>
<dbReference type="PANTHER" id="PTHR37544">
    <property type="entry name" value="SPRAY-RELATED"/>
    <property type="match status" value="1"/>
</dbReference>
<dbReference type="OrthoDB" id="3248909at2759"/>